<dbReference type="STRING" id="45067.Llan_0902"/>
<dbReference type="Proteomes" id="UP000054869">
    <property type="component" value="Unassembled WGS sequence"/>
</dbReference>
<organism evidence="2 3">
    <name type="scientific">Legionella lansingensis</name>
    <dbReference type="NCBI Taxonomy" id="45067"/>
    <lineage>
        <taxon>Bacteria</taxon>
        <taxon>Pseudomonadati</taxon>
        <taxon>Pseudomonadota</taxon>
        <taxon>Gammaproteobacteria</taxon>
        <taxon>Legionellales</taxon>
        <taxon>Legionellaceae</taxon>
        <taxon>Legionella</taxon>
    </lineage>
</organism>
<accession>A0A0W0VTB9</accession>
<keyword evidence="3" id="KW-1185">Reference proteome</keyword>
<sequence length="198" mass="22344">MNFDYAKSILLATIIGLIPEYGNATQVSGQPQESFQSICLTSWMKRVDNIKDEVDYQNFGKKYCECADKHILDNPEDTNKITQLCLSQTILQDTMDSIENEVGLDKATEEDVLEYCEDKFELVFPTMSDSDKQISTAYCNCANPKLRKILEMADTMTESDYTKHINEVAAACFSGTENKDQNTSTKPAQTNETQNVLQ</sequence>
<dbReference type="AlphaFoldDB" id="A0A0W0VTB9"/>
<comment type="caution">
    <text evidence="2">The sequence shown here is derived from an EMBL/GenBank/DDBJ whole genome shotgun (WGS) entry which is preliminary data.</text>
</comment>
<evidence type="ECO:0000256" key="1">
    <source>
        <dbReference type="SAM" id="MobiDB-lite"/>
    </source>
</evidence>
<evidence type="ECO:0000313" key="2">
    <source>
        <dbReference type="EMBL" id="KTD23403.1"/>
    </source>
</evidence>
<dbReference type="EMBL" id="LNYI01000015">
    <property type="protein sequence ID" value="KTD23403.1"/>
    <property type="molecule type" value="Genomic_DNA"/>
</dbReference>
<evidence type="ECO:0000313" key="3">
    <source>
        <dbReference type="Proteomes" id="UP000054869"/>
    </source>
</evidence>
<reference evidence="2 3" key="1">
    <citation type="submission" date="2015-11" db="EMBL/GenBank/DDBJ databases">
        <title>Genomic analysis of 38 Legionella species identifies large and diverse effector repertoires.</title>
        <authorList>
            <person name="Burstein D."/>
            <person name="Amaro F."/>
            <person name="Zusman T."/>
            <person name="Lifshitz Z."/>
            <person name="Cohen O."/>
            <person name="Gilbert J.A."/>
            <person name="Pupko T."/>
            <person name="Shuman H.A."/>
            <person name="Segal G."/>
        </authorList>
    </citation>
    <scope>NUCLEOTIDE SEQUENCE [LARGE SCALE GENOMIC DNA]</scope>
    <source>
        <strain evidence="2 3">ATCC 49751</strain>
    </source>
</reference>
<feature type="region of interest" description="Disordered" evidence="1">
    <location>
        <begin position="176"/>
        <end position="198"/>
    </location>
</feature>
<name>A0A0W0VTB9_9GAMM</name>
<feature type="compositionally biased region" description="Polar residues" evidence="1">
    <location>
        <begin position="181"/>
        <end position="198"/>
    </location>
</feature>
<protein>
    <submittedName>
        <fullName evidence="2">Uncharacterized protein</fullName>
    </submittedName>
</protein>
<dbReference type="eggNOG" id="ENOG5031E62">
    <property type="taxonomic scope" value="Bacteria"/>
</dbReference>
<dbReference type="RefSeq" id="WP_028373515.1">
    <property type="nucleotide sequence ID" value="NZ_CAAAJD010000013.1"/>
</dbReference>
<gene>
    <name evidence="2" type="ORF">Llan_0902</name>
</gene>
<dbReference type="PATRIC" id="fig|45067.4.peg.934"/>
<dbReference type="OrthoDB" id="5639804at2"/>
<proteinExistence type="predicted"/>